<name>W4MCG4_9BACT</name>
<evidence type="ECO:0000313" key="2">
    <source>
        <dbReference type="Proteomes" id="UP000019140"/>
    </source>
</evidence>
<reference evidence="1 2" key="1">
    <citation type="journal article" date="2014" name="Nature">
        <title>An environmental bacterial taxon with a large and distinct metabolic repertoire.</title>
        <authorList>
            <person name="Wilson M.C."/>
            <person name="Mori T."/>
            <person name="Ruckert C."/>
            <person name="Uria A.R."/>
            <person name="Helf M.J."/>
            <person name="Takada K."/>
            <person name="Gernert C."/>
            <person name="Steffens U.A."/>
            <person name="Heycke N."/>
            <person name="Schmitt S."/>
            <person name="Rinke C."/>
            <person name="Helfrich E.J."/>
            <person name="Brachmann A.O."/>
            <person name="Gurgui C."/>
            <person name="Wakimoto T."/>
            <person name="Kracht M."/>
            <person name="Crusemann M."/>
            <person name="Hentschel U."/>
            <person name="Abe I."/>
            <person name="Matsunaga S."/>
            <person name="Kalinowski J."/>
            <person name="Takeyama H."/>
            <person name="Piel J."/>
        </authorList>
    </citation>
    <scope>NUCLEOTIDE SEQUENCE [LARGE SCALE GENOMIC DNA]</scope>
    <source>
        <strain evidence="2">TSY2</strain>
    </source>
</reference>
<dbReference type="Proteomes" id="UP000019140">
    <property type="component" value="Unassembled WGS sequence"/>
</dbReference>
<sequence>MHQTLPAFLYPRLRSEPSILISLKEKPHNVNVRTLVMIAVYLVTLFITRLITSATEPGGSISFQNFAEDNTSGITYQRTPSASFSVFDAFRRDALVNPVALEDFIETPYNPHGQPGVAILDYDNDRDLDIYATNGPGTPIACMPINL</sequence>
<dbReference type="AlphaFoldDB" id="W4MCG4"/>
<protein>
    <recommendedName>
        <fullName evidence="3">ASPIC/UnbV domain-containing protein</fullName>
    </recommendedName>
</protein>
<dbReference type="EMBL" id="AZHX01000351">
    <property type="protein sequence ID" value="ETX07870.1"/>
    <property type="molecule type" value="Genomic_DNA"/>
</dbReference>
<dbReference type="HOGENOM" id="CLU_1764662_0_0_7"/>
<keyword evidence="2" id="KW-1185">Reference proteome</keyword>
<gene>
    <name evidence="1" type="ORF">ETSY2_08675</name>
</gene>
<evidence type="ECO:0008006" key="3">
    <source>
        <dbReference type="Google" id="ProtNLM"/>
    </source>
</evidence>
<evidence type="ECO:0000313" key="1">
    <source>
        <dbReference type="EMBL" id="ETX07870.1"/>
    </source>
</evidence>
<proteinExistence type="predicted"/>
<accession>W4MCG4</accession>
<comment type="caution">
    <text evidence="1">The sequence shown here is derived from an EMBL/GenBank/DDBJ whole genome shotgun (WGS) entry which is preliminary data.</text>
</comment>
<organism evidence="1 2">
    <name type="scientific">Candidatus Entotheonella gemina</name>
    <dbReference type="NCBI Taxonomy" id="1429439"/>
    <lineage>
        <taxon>Bacteria</taxon>
        <taxon>Pseudomonadati</taxon>
        <taxon>Nitrospinota/Tectimicrobiota group</taxon>
        <taxon>Candidatus Tectimicrobiota</taxon>
        <taxon>Candidatus Entotheonellia</taxon>
        <taxon>Candidatus Entotheonellales</taxon>
        <taxon>Candidatus Entotheonellaceae</taxon>
        <taxon>Candidatus Entotheonella</taxon>
    </lineage>
</organism>